<dbReference type="Pfam" id="PF01545">
    <property type="entry name" value="Cation_efflux"/>
    <property type="match status" value="1"/>
</dbReference>
<dbReference type="EMBL" id="FRFD01000017">
    <property type="protein sequence ID" value="SHO54044.1"/>
    <property type="molecule type" value="Genomic_DNA"/>
</dbReference>
<dbReference type="InterPro" id="IPR058533">
    <property type="entry name" value="Cation_efflux_TM"/>
</dbReference>
<feature type="transmembrane region" description="Helical" evidence="7">
    <location>
        <begin position="195"/>
        <end position="215"/>
    </location>
</feature>
<organism evidence="10 11">
    <name type="scientific">Anaerocolumna xylanovorans DSM 12503</name>
    <dbReference type="NCBI Taxonomy" id="1121345"/>
    <lineage>
        <taxon>Bacteria</taxon>
        <taxon>Bacillati</taxon>
        <taxon>Bacillota</taxon>
        <taxon>Clostridia</taxon>
        <taxon>Lachnospirales</taxon>
        <taxon>Lachnospiraceae</taxon>
        <taxon>Anaerocolumna</taxon>
    </lineage>
</organism>
<evidence type="ECO:0000256" key="6">
    <source>
        <dbReference type="ARBA" id="ARBA00023136"/>
    </source>
</evidence>
<dbReference type="Pfam" id="PF16916">
    <property type="entry name" value="ZT_dimer"/>
    <property type="match status" value="1"/>
</dbReference>
<evidence type="ECO:0000313" key="11">
    <source>
        <dbReference type="Proteomes" id="UP000184612"/>
    </source>
</evidence>
<evidence type="ECO:0000256" key="5">
    <source>
        <dbReference type="ARBA" id="ARBA00022989"/>
    </source>
</evidence>
<keyword evidence="5 7" id="KW-1133">Transmembrane helix</keyword>
<comment type="similarity">
    <text evidence="2">Belongs to the cation diffusion facilitator (CDF) transporter (TC 2.A.4) family.</text>
</comment>
<dbReference type="InterPro" id="IPR027470">
    <property type="entry name" value="Cation_efflux_CTD"/>
</dbReference>
<dbReference type="Proteomes" id="UP000184612">
    <property type="component" value="Unassembled WGS sequence"/>
</dbReference>
<feature type="domain" description="Cation efflux protein cytoplasmic" evidence="9">
    <location>
        <begin position="228"/>
        <end position="303"/>
    </location>
</feature>
<feature type="transmembrane region" description="Helical" evidence="7">
    <location>
        <begin position="28"/>
        <end position="51"/>
    </location>
</feature>
<dbReference type="InterPro" id="IPR036837">
    <property type="entry name" value="Cation_efflux_CTD_sf"/>
</dbReference>
<dbReference type="FunFam" id="1.20.1510.10:FF:000006">
    <property type="entry name" value="Divalent cation efflux transporter"/>
    <property type="match status" value="1"/>
</dbReference>
<evidence type="ECO:0000259" key="8">
    <source>
        <dbReference type="Pfam" id="PF01545"/>
    </source>
</evidence>
<feature type="transmembrane region" description="Helical" evidence="7">
    <location>
        <begin position="97"/>
        <end position="115"/>
    </location>
</feature>
<dbReference type="Gene3D" id="3.30.70.1350">
    <property type="entry name" value="Cation efflux protein, cytoplasmic domain"/>
    <property type="match status" value="1"/>
</dbReference>
<keyword evidence="4 7" id="KW-0812">Transmembrane</keyword>
<gene>
    <name evidence="10" type="ORF">SAMN02745217_04483</name>
</gene>
<keyword evidence="6 7" id="KW-0472">Membrane</keyword>
<evidence type="ECO:0000256" key="4">
    <source>
        <dbReference type="ARBA" id="ARBA00022692"/>
    </source>
</evidence>
<name>A0A1M7YN50_9FIRM</name>
<evidence type="ECO:0000256" key="1">
    <source>
        <dbReference type="ARBA" id="ARBA00004141"/>
    </source>
</evidence>
<evidence type="ECO:0000256" key="2">
    <source>
        <dbReference type="ARBA" id="ARBA00008114"/>
    </source>
</evidence>
<dbReference type="InterPro" id="IPR027469">
    <property type="entry name" value="Cation_efflux_TMD_sf"/>
</dbReference>
<comment type="subcellular location">
    <subcellularLocation>
        <location evidence="1">Membrane</location>
        <topology evidence="1">Multi-pass membrane protein</topology>
    </subcellularLocation>
</comment>
<dbReference type="GO" id="GO:0008324">
    <property type="term" value="F:monoatomic cation transmembrane transporter activity"/>
    <property type="evidence" value="ECO:0007669"/>
    <property type="project" value="InterPro"/>
</dbReference>
<evidence type="ECO:0000256" key="7">
    <source>
        <dbReference type="SAM" id="Phobius"/>
    </source>
</evidence>
<proteinExistence type="inferred from homology"/>
<dbReference type="Gene3D" id="1.20.1510.10">
    <property type="entry name" value="Cation efflux protein transmembrane domain"/>
    <property type="match status" value="1"/>
</dbReference>
<dbReference type="STRING" id="1121345.SAMN02745217_04483"/>
<evidence type="ECO:0000259" key="9">
    <source>
        <dbReference type="Pfam" id="PF16916"/>
    </source>
</evidence>
<dbReference type="InterPro" id="IPR002524">
    <property type="entry name" value="Cation_efflux"/>
</dbReference>
<dbReference type="PANTHER" id="PTHR43840:SF50">
    <property type="entry name" value="MANGANESE EFFLUX SYSTEM PROTEIN MNES"/>
    <property type="match status" value="1"/>
</dbReference>
<keyword evidence="3" id="KW-0813">Transport</keyword>
<dbReference type="InterPro" id="IPR050291">
    <property type="entry name" value="CDF_Transporter"/>
</dbReference>
<reference evidence="10 11" key="1">
    <citation type="submission" date="2016-12" db="EMBL/GenBank/DDBJ databases">
        <authorList>
            <person name="Song W.-J."/>
            <person name="Kurnit D.M."/>
        </authorList>
    </citation>
    <scope>NUCLEOTIDE SEQUENCE [LARGE SCALE GENOMIC DNA]</scope>
    <source>
        <strain evidence="10 11">DSM 12503</strain>
    </source>
</reference>
<dbReference type="PANTHER" id="PTHR43840">
    <property type="entry name" value="MITOCHONDRIAL METAL TRANSPORTER 1-RELATED"/>
    <property type="match status" value="1"/>
</dbReference>
<feature type="transmembrane region" description="Helical" evidence="7">
    <location>
        <begin position="127"/>
        <end position="151"/>
    </location>
</feature>
<sequence length="391" mass="43377">MTEFLVKKFVKDYENTNNSKVRSSYGMLSGFIGVICNILLFAVKFIGGFLINSISVTADAFNNLSDAASSIVTLVGTKISQKPADKEHPFGHGRSEYIAAFIVAFLVLQVGFTCFKNSFGKILKPEAVVFNSGILVLLILSVLVKLWLALFNRGLGKKINSGVLKATGTDAFGDVLITSVTILSIVIGKATGLKIDGWMGALVSAVVIIAGFNIAKETLEPLLGEAIDKETYENITKRVEGYKGILGCHDLIVHNYGPSHIMATIHVEVQAKENLEGVHEIIDRIERDILREMGIFLVIHVDPVNLEDEESLSRKKEIIDIIKKIEPEASVHDFRIIEEDDKVKLIFDMLIPYSYGEKQRKQLLSDMDKELKKLNERYEPVVTLDNSFIGE</sequence>
<keyword evidence="11" id="KW-1185">Reference proteome</keyword>
<dbReference type="OrthoDB" id="9806522at2"/>
<accession>A0A1M7YN50</accession>
<dbReference type="GO" id="GO:0016020">
    <property type="term" value="C:membrane"/>
    <property type="evidence" value="ECO:0007669"/>
    <property type="project" value="UniProtKB-SubCell"/>
</dbReference>
<protein>
    <submittedName>
        <fullName evidence="10">Cation diffusion facilitator family transporter</fullName>
    </submittedName>
</protein>
<dbReference type="SUPFAM" id="SSF160240">
    <property type="entry name" value="Cation efflux protein cytoplasmic domain-like"/>
    <property type="match status" value="1"/>
</dbReference>
<dbReference type="SUPFAM" id="SSF161111">
    <property type="entry name" value="Cation efflux protein transmembrane domain-like"/>
    <property type="match status" value="1"/>
</dbReference>
<dbReference type="AlphaFoldDB" id="A0A1M7YN50"/>
<dbReference type="NCBIfam" id="TIGR01297">
    <property type="entry name" value="CDF"/>
    <property type="match status" value="1"/>
</dbReference>
<feature type="transmembrane region" description="Helical" evidence="7">
    <location>
        <begin position="171"/>
        <end position="188"/>
    </location>
</feature>
<feature type="domain" description="Cation efflux protein transmembrane" evidence="8">
    <location>
        <begin position="31"/>
        <end position="223"/>
    </location>
</feature>
<dbReference type="RefSeq" id="WP_073591109.1">
    <property type="nucleotide sequence ID" value="NZ_FRFD01000017.1"/>
</dbReference>
<evidence type="ECO:0000313" key="10">
    <source>
        <dbReference type="EMBL" id="SHO54044.1"/>
    </source>
</evidence>
<evidence type="ECO:0000256" key="3">
    <source>
        <dbReference type="ARBA" id="ARBA00022448"/>
    </source>
</evidence>